<dbReference type="InterPro" id="IPR018966">
    <property type="entry name" value="VTC_domain"/>
</dbReference>
<accession>A0A3S4SN63</accession>
<reference evidence="2 3" key="1">
    <citation type="submission" date="2018-12" db="EMBL/GenBank/DDBJ databases">
        <authorList>
            <consortium name="Pathogen Informatics"/>
        </authorList>
    </citation>
    <scope>NUCLEOTIDE SEQUENCE [LARGE SCALE GENOMIC DNA]</scope>
    <source>
        <strain evidence="2 3">NCTC11923</strain>
    </source>
</reference>
<evidence type="ECO:0000259" key="1">
    <source>
        <dbReference type="Pfam" id="PF09359"/>
    </source>
</evidence>
<gene>
    <name evidence="2" type="ORF">NCTC11923_00506</name>
</gene>
<feature type="domain" description="VTC" evidence="1">
    <location>
        <begin position="31"/>
        <end position="246"/>
    </location>
</feature>
<dbReference type="CDD" id="cd07750">
    <property type="entry name" value="PolyPPase_VTC_like"/>
    <property type="match status" value="1"/>
</dbReference>
<dbReference type="EMBL" id="LR134363">
    <property type="protein sequence ID" value="VEG73892.1"/>
    <property type="molecule type" value="Genomic_DNA"/>
</dbReference>
<protein>
    <submittedName>
        <fullName evidence="2">VTC domain</fullName>
    </submittedName>
</protein>
<dbReference type="AlphaFoldDB" id="A0A3S4SN63"/>
<name>A0A3S4SN63_9ACTO</name>
<dbReference type="KEGG" id="asla:NCTC11923_00506"/>
<dbReference type="GO" id="GO:0006799">
    <property type="term" value="P:polyphosphate biosynthetic process"/>
    <property type="evidence" value="ECO:0007669"/>
    <property type="project" value="UniProtKB-ARBA"/>
</dbReference>
<dbReference type="Proteomes" id="UP000276899">
    <property type="component" value="Chromosome"/>
</dbReference>
<keyword evidence="3" id="KW-1185">Reference proteome</keyword>
<organism evidence="2 3">
    <name type="scientific">Actinomyces slackii</name>
    <dbReference type="NCBI Taxonomy" id="52774"/>
    <lineage>
        <taxon>Bacteria</taxon>
        <taxon>Bacillati</taxon>
        <taxon>Actinomycetota</taxon>
        <taxon>Actinomycetes</taxon>
        <taxon>Actinomycetales</taxon>
        <taxon>Actinomycetaceae</taxon>
        <taxon>Actinomyces</taxon>
    </lineage>
</organism>
<evidence type="ECO:0000313" key="3">
    <source>
        <dbReference type="Proteomes" id="UP000276899"/>
    </source>
</evidence>
<dbReference type="Gene3D" id="3.20.100.30">
    <property type="entry name" value="VTC, catalytic tunnel domain"/>
    <property type="match status" value="1"/>
</dbReference>
<evidence type="ECO:0000313" key="2">
    <source>
        <dbReference type="EMBL" id="VEG73892.1"/>
    </source>
</evidence>
<dbReference type="Pfam" id="PF09359">
    <property type="entry name" value="VTC"/>
    <property type="match status" value="1"/>
</dbReference>
<proteinExistence type="predicted"/>
<sequence>MPKHAQAALRTSAMDTITLAQLNEEADLLTRIDRKYLIPSSEAQGLLDILAPRSQVLQIGALQSFSYASTYFDTPGLGTYMLAARKRRRRFKVRTRTYLDSALCFLEVKTVGTRESTIKTRLPYDPKDANRLTNSGSSFVAMRLTESSIAGTADAAAFTNALTPVLANNYDRITLHLPDDAARVTVDTHLTWRILGSGARPPACVKDYVVIETKNPSTPSLADRYLWSLGYRPAGLSKYATGMALLTPGLPTNKWHRLLTRQLADAGPAPYTARHAA</sequence>
<dbReference type="InterPro" id="IPR042267">
    <property type="entry name" value="VTC_sf"/>
</dbReference>
<dbReference type="STRING" id="1278298.GCA_000428685_00029"/>
<dbReference type="RefSeq" id="WP_051280932.1">
    <property type="nucleotide sequence ID" value="NZ_CBCRWE010000040.1"/>
</dbReference>